<reference evidence="3" key="1">
    <citation type="submission" date="2019-03" db="EMBL/GenBank/DDBJ databases">
        <title>Long read genome sequence of the mycoparasitic Pythium oligandrum ATCC 38472 isolated from sugarbeet rhizosphere.</title>
        <authorList>
            <person name="Gaulin E."/>
        </authorList>
    </citation>
    <scope>NUCLEOTIDE SEQUENCE</scope>
    <source>
        <strain evidence="3">ATCC 38472_TT</strain>
    </source>
</reference>
<dbReference type="Gene3D" id="1.20.5.110">
    <property type="match status" value="1"/>
</dbReference>
<dbReference type="InterPro" id="IPR045242">
    <property type="entry name" value="Syntaxin"/>
</dbReference>
<dbReference type="GO" id="GO:0000149">
    <property type="term" value="F:SNARE binding"/>
    <property type="evidence" value="ECO:0007669"/>
    <property type="project" value="TreeGrafter"/>
</dbReference>
<dbReference type="PANTHER" id="PTHR19957">
    <property type="entry name" value="SYNTAXIN"/>
    <property type="match status" value="1"/>
</dbReference>
<dbReference type="GO" id="GO:0006886">
    <property type="term" value="P:intracellular protein transport"/>
    <property type="evidence" value="ECO:0007669"/>
    <property type="project" value="TreeGrafter"/>
</dbReference>
<sequence length="205" mass="22732">MSTTAWASWLDRLEGARSQENAIAQKIRAGNVGAIGTSVFALQQTASRLKRDFDQLKRSSASSVTKQEMARREQLLNQLLQDQKADLDVYNKRTSGNGNNNGTREQSGQLLRMQNQIMKDQDQQLDLISKGVANIKNYSLTVKDETDLHVRLLDDIDQDVSRATDGLEAEGAHAAKVARQSSNFKLYMIILVLLVILVFLLVAGG</sequence>
<dbReference type="Proteomes" id="UP000794436">
    <property type="component" value="Unassembled WGS sequence"/>
</dbReference>
<dbReference type="GO" id="GO:0005484">
    <property type="term" value="F:SNAP receptor activity"/>
    <property type="evidence" value="ECO:0007669"/>
    <property type="project" value="TreeGrafter"/>
</dbReference>
<evidence type="ECO:0000259" key="2">
    <source>
        <dbReference type="PROSITE" id="PS50192"/>
    </source>
</evidence>
<gene>
    <name evidence="3" type="ORF">Poli38472_006139</name>
</gene>
<dbReference type="GO" id="GO:0006906">
    <property type="term" value="P:vesicle fusion"/>
    <property type="evidence" value="ECO:0007669"/>
    <property type="project" value="TreeGrafter"/>
</dbReference>
<dbReference type="PANTHER" id="PTHR19957:SF224">
    <property type="entry name" value="HL02043P"/>
    <property type="match status" value="1"/>
</dbReference>
<comment type="caution">
    <text evidence="3">The sequence shown here is derived from an EMBL/GenBank/DDBJ whole genome shotgun (WGS) entry which is preliminary data.</text>
</comment>
<dbReference type="EMBL" id="SPLM01000002">
    <property type="protein sequence ID" value="TMW68671.1"/>
    <property type="molecule type" value="Genomic_DNA"/>
</dbReference>
<dbReference type="Pfam" id="PF05739">
    <property type="entry name" value="SNARE"/>
    <property type="match status" value="1"/>
</dbReference>
<evidence type="ECO:0000256" key="1">
    <source>
        <dbReference type="SAM" id="Phobius"/>
    </source>
</evidence>
<dbReference type="InterPro" id="IPR000727">
    <property type="entry name" value="T_SNARE_dom"/>
</dbReference>
<dbReference type="PROSITE" id="PS50192">
    <property type="entry name" value="T_SNARE"/>
    <property type="match status" value="1"/>
</dbReference>
<accession>A0A8K1FMV2</accession>
<protein>
    <recommendedName>
        <fullName evidence="2">t-SNARE coiled-coil homology domain-containing protein</fullName>
    </recommendedName>
</protein>
<dbReference type="AlphaFoldDB" id="A0A8K1FMV2"/>
<dbReference type="GO" id="GO:0048278">
    <property type="term" value="P:vesicle docking"/>
    <property type="evidence" value="ECO:0007669"/>
    <property type="project" value="TreeGrafter"/>
</dbReference>
<dbReference type="GO" id="GO:0012505">
    <property type="term" value="C:endomembrane system"/>
    <property type="evidence" value="ECO:0007669"/>
    <property type="project" value="TreeGrafter"/>
</dbReference>
<name>A0A8K1FMV2_PYTOL</name>
<dbReference type="GO" id="GO:0031201">
    <property type="term" value="C:SNARE complex"/>
    <property type="evidence" value="ECO:0007669"/>
    <property type="project" value="TreeGrafter"/>
</dbReference>
<keyword evidence="4" id="KW-1185">Reference proteome</keyword>
<feature type="transmembrane region" description="Helical" evidence="1">
    <location>
        <begin position="186"/>
        <end position="204"/>
    </location>
</feature>
<keyword evidence="1" id="KW-0472">Membrane</keyword>
<proteinExistence type="predicted"/>
<keyword evidence="1" id="KW-0812">Transmembrane</keyword>
<dbReference type="OrthoDB" id="29755at2759"/>
<feature type="domain" description="T-SNARE coiled-coil homology" evidence="2">
    <location>
        <begin position="115"/>
        <end position="177"/>
    </location>
</feature>
<keyword evidence="1" id="KW-1133">Transmembrane helix</keyword>
<dbReference type="CDD" id="cd15841">
    <property type="entry name" value="SNARE_Qc"/>
    <property type="match status" value="1"/>
</dbReference>
<organism evidence="3 4">
    <name type="scientific">Pythium oligandrum</name>
    <name type="common">Mycoparasitic fungus</name>
    <dbReference type="NCBI Taxonomy" id="41045"/>
    <lineage>
        <taxon>Eukaryota</taxon>
        <taxon>Sar</taxon>
        <taxon>Stramenopiles</taxon>
        <taxon>Oomycota</taxon>
        <taxon>Peronosporomycetes</taxon>
        <taxon>Pythiales</taxon>
        <taxon>Pythiaceae</taxon>
        <taxon>Pythium</taxon>
    </lineage>
</organism>
<dbReference type="SUPFAM" id="SSF58038">
    <property type="entry name" value="SNARE fusion complex"/>
    <property type="match status" value="1"/>
</dbReference>
<evidence type="ECO:0000313" key="3">
    <source>
        <dbReference type="EMBL" id="TMW68671.1"/>
    </source>
</evidence>
<evidence type="ECO:0000313" key="4">
    <source>
        <dbReference type="Proteomes" id="UP000794436"/>
    </source>
</evidence>